<protein>
    <submittedName>
        <fullName evidence="1">Uncharacterized protein</fullName>
    </submittedName>
</protein>
<name>A0AA86SH91_9FABA</name>
<reference evidence="1" key="1">
    <citation type="submission" date="2023-10" db="EMBL/GenBank/DDBJ databases">
        <authorList>
            <person name="Domelevo Entfellner J.-B."/>
        </authorList>
    </citation>
    <scope>NUCLEOTIDE SEQUENCE</scope>
</reference>
<organism evidence="1 2">
    <name type="scientific">Sphenostylis stenocarpa</name>
    <dbReference type="NCBI Taxonomy" id="92480"/>
    <lineage>
        <taxon>Eukaryota</taxon>
        <taxon>Viridiplantae</taxon>
        <taxon>Streptophyta</taxon>
        <taxon>Embryophyta</taxon>
        <taxon>Tracheophyta</taxon>
        <taxon>Spermatophyta</taxon>
        <taxon>Magnoliopsida</taxon>
        <taxon>eudicotyledons</taxon>
        <taxon>Gunneridae</taxon>
        <taxon>Pentapetalae</taxon>
        <taxon>rosids</taxon>
        <taxon>fabids</taxon>
        <taxon>Fabales</taxon>
        <taxon>Fabaceae</taxon>
        <taxon>Papilionoideae</taxon>
        <taxon>50 kb inversion clade</taxon>
        <taxon>NPAAA clade</taxon>
        <taxon>indigoferoid/millettioid clade</taxon>
        <taxon>Phaseoleae</taxon>
        <taxon>Sphenostylis</taxon>
    </lineage>
</organism>
<gene>
    <name evidence="1" type="ORF">AYBTSS11_LOCUS11577</name>
</gene>
<evidence type="ECO:0000313" key="2">
    <source>
        <dbReference type="Proteomes" id="UP001189624"/>
    </source>
</evidence>
<proteinExistence type="predicted"/>
<dbReference type="Gramene" id="rna-AYBTSS11_LOCUS11577">
    <property type="protein sequence ID" value="CAJ1943838.1"/>
    <property type="gene ID" value="gene-AYBTSS11_LOCUS11577"/>
</dbReference>
<dbReference type="EMBL" id="OY731400">
    <property type="protein sequence ID" value="CAJ1943838.1"/>
    <property type="molecule type" value="Genomic_DNA"/>
</dbReference>
<dbReference type="AlphaFoldDB" id="A0AA86SH91"/>
<accession>A0AA86SH91</accession>
<sequence>MINLQDLFVVDVEVDIEEDPEPKESAQFKSVEQRVAGGELAGATLRHGGWSGMEKEARRSEFERKKGRRRKRKWLLAWEGRGSENVVEFGSGRKKKSVMFAEEEGSGRREKCGLHFQDRNELLTRAWVPFFLRFNAMVDRDVMEQDDGPSV</sequence>
<dbReference type="Proteomes" id="UP001189624">
    <property type="component" value="Chromosome 3"/>
</dbReference>
<evidence type="ECO:0000313" key="1">
    <source>
        <dbReference type="EMBL" id="CAJ1943838.1"/>
    </source>
</evidence>
<keyword evidence="2" id="KW-1185">Reference proteome</keyword>